<protein>
    <submittedName>
        <fullName evidence="3">CPBP family intramembrane metalloprotease</fullName>
    </submittedName>
</protein>
<dbReference type="PANTHER" id="PTHR36435">
    <property type="entry name" value="SLR1288 PROTEIN"/>
    <property type="match status" value="1"/>
</dbReference>
<evidence type="ECO:0000313" key="3">
    <source>
        <dbReference type="EMBL" id="MBE5036552.1"/>
    </source>
</evidence>
<keyword evidence="3" id="KW-0482">Metalloprotease</keyword>
<keyword evidence="1" id="KW-1133">Transmembrane helix</keyword>
<dbReference type="PANTHER" id="PTHR36435:SF1">
    <property type="entry name" value="CAAX AMINO TERMINAL PROTEASE FAMILY PROTEIN"/>
    <property type="match status" value="1"/>
</dbReference>
<gene>
    <name evidence="3" type="ORF">INF35_01920</name>
</gene>
<keyword evidence="4" id="KW-1185">Reference proteome</keyword>
<sequence length="310" mass="33239">MQRIAKTRGVKGAASWCAFAAVLYLLCKQLLQGGVSFILGIFVEGASLDEPIGFSAITVDFILLMIGILSIILPILWLLHTTRLELDDLRLTSPPQWSPLFCIVLFLGIANFGNLIGGLLGRLFHMQSGTTVLPSSGGELVLSFLTLCVLPAVGEELFFRGALQGLMRPCGSPVAVFAPALLFALLHLNLAQGITAFLCGLFLGWLTERTGSVLPGMLLHLINNCIAFADIYLQMYAPNNIAMGTELFVLLFFPLAAAWLLWRAVTQQGFSFGAGMHPGVDATSVFSSPAYTLAALFLAGASVYFSMVTG</sequence>
<dbReference type="Pfam" id="PF02517">
    <property type="entry name" value="Rce1-like"/>
    <property type="match status" value="1"/>
</dbReference>
<keyword evidence="3" id="KW-0645">Protease</keyword>
<evidence type="ECO:0000256" key="1">
    <source>
        <dbReference type="SAM" id="Phobius"/>
    </source>
</evidence>
<evidence type="ECO:0000259" key="2">
    <source>
        <dbReference type="Pfam" id="PF02517"/>
    </source>
</evidence>
<comment type="caution">
    <text evidence="3">The sequence shown here is derived from an EMBL/GenBank/DDBJ whole genome shotgun (WGS) entry which is preliminary data.</text>
</comment>
<feature type="transmembrane region" description="Helical" evidence="1">
    <location>
        <begin position="12"/>
        <end position="31"/>
    </location>
</feature>
<feature type="transmembrane region" description="Helical" evidence="1">
    <location>
        <begin position="217"/>
        <end position="235"/>
    </location>
</feature>
<reference evidence="3 4" key="1">
    <citation type="submission" date="2020-10" db="EMBL/GenBank/DDBJ databases">
        <title>ChiBAC.</title>
        <authorList>
            <person name="Zenner C."/>
            <person name="Hitch T.C.A."/>
            <person name="Clavel T."/>
        </authorList>
    </citation>
    <scope>NUCLEOTIDE SEQUENCE [LARGE SCALE GENOMIC DNA]</scope>
    <source>
        <strain evidence="3 4">DSM 109015</strain>
    </source>
</reference>
<dbReference type="EMBL" id="JADCKC010000001">
    <property type="protein sequence ID" value="MBE5036552.1"/>
    <property type="molecule type" value="Genomic_DNA"/>
</dbReference>
<organism evidence="3 4">
    <name type="scientific">Gemmiger gallinarum</name>
    <dbReference type="NCBI Taxonomy" id="2779354"/>
    <lineage>
        <taxon>Bacteria</taxon>
        <taxon>Bacillati</taxon>
        <taxon>Bacillota</taxon>
        <taxon>Clostridia</taxon>
        <taxon>Eubacteriales</taxon>
        <taxon>Gemmiger</taxon>
    </lineage>
</organism>
<feature type="domain" description="CAAX prenyl protease 2/Lysostaphin resistance protein A-like" evidence="2">
    <location>
        <begin position="140"/>
        <end position="226"/>
    </location>
</feature>
<feature type="transmembrane region" description="Helical" evidence="1">
    <location>
        <begin position="51"/>
        <end position="79"/>
    </location>
</feature>
<dbReference type="InterPro" id="IPR003675">
    <property type="entry name" value="Rce1/LyrA-like_dom"/>
</dbReference>
<dbReference type="Proteomes" id="UP000768567">
    <property type="component" value="Unassembled WGS sequence"/>
</dbReference>
<feature type="transmembrane region" description="Helical" evidence="1">
    <location>
        <begin position="247"/>
        <end position="265"/>
    </location>
</feature>
<dbReference type="GO" id="GO:0008237">
    <property type="term" value="F:metallopeptidase activity"/>
    <property type="evidence" value="ECO:0007669"/>
    <property type="project" value="UniProtKB-KW"/>
</dbReference>
<accession>A0ABR9R0Q8</accession>
<proteinExistence type="predicted"/>
<name>A0ABR9R0Q8_9FIRM</name>
<keyword evidence="1" id="KW-0472">Membrane</keyword>
<dbReference type="RefSeq" id="WP_193499858.1">
    <property type="nucleotide sequence ID" value="NZ_JADCKC010000001.1"/>
</dbReference>
<feature type="transmembrane region" description="Helical" evidence="1">
    <location>
        <begin position="285"/>
        <end position="305"/>
    </location>
</feature>
<keyword evidence="1" id="KW-0812">Transmembrane</keyword>
<feature type="transmembrane region" description="Helical" evidence="1">
    <location>
        <begin position="180"/>
        <end position="205"/>
    </location>
</feature>
<evidence type="ECO:0000313" key="4">
    <source>
        <dbReference type="Proteomes" id="UP000768567"/>
    </source>
</evidence>
<dbReference type="InterPro" id="IPR052710">
    <property type="entry name" value="CAAX_protease"/>
</dbReference>
<feature type="transmembrane region" description="Helical" evidence="1">
    <location>
        <begin position="140"/>
        <end position="159"/>
    </location>
</feature>
<keyword evidence="3" id="KW-0378">Hydrolase</keyword>
<feature type="transmembrane region" description="Helical" evidence="1">
    <location>
        <begin position="100"/>
        <end position="120"/>
    </location>
</feature>